<dbReference type="CDD" id="cd17324">
    <property type="entry name" value="MFS_NepI_like"/>
    <property type="match status" value="1"/>
</dbReference>
<evidence type="ECO:0000313" key="8">
    <source>
        <dbReference type="EMBL" id="QES90863.1"/>
    </source>
</evidence>
<accession>A0A5P2GCC3</accession>
<evidence type="ECO:0000259" key="7">
    <source>
        <dbReference type="PROSITE" id="PS50850"/>
    </source>
</evidence>
<dbReference type="InterPro" id="IPR050189">
    <property type="entry name" value="MFS_Efflux_Transporters"/>
</dbReference>
<evidence type="ECO:0000256" key="4">
    <source>
        <dbReference type="ARBA" id="ARBA00022989"/>
    </source>
</evidence>
<proteinExistence type="predicted"/>
<evidence type="ECO:0000256" key="5">
    <source>
        <dbReference type="ARBA" id="ARBA00023136"/>
    </source>
</evidence>
<keyword evidence="9" id="KW-1185">Reference proteome</keyword>
<gene>
    <name evidence="8" type="ORF">E0W69_020170</name>
</gene>
<dbReference type="PANTHER" id="PTHR43124:SF3">
    <property type="entry name" value="CHLORAMPHENICOL EFFLUX PUMP RV0191"/>
    <property type="match status" value="1"/>
</dbReference>
<feature type="transmembrane region" description="Helical" evidence="6">
    <location>
        <begin position="199"/>
        <end position="222"/>
    </location>
</feature>
<keyword evidence="3 6" id="KW-0812">Transmembrane</keyword>
<dbReference type="InterPro" id="IPR020846">
    <property type="entry name" value="MFS_dom"/>
</dbReference>
<dbReference type="InterPro" id="IPR011701">
    <property type="entry name" value="MFS"/>
</dbReference>
<name>A0A5P2GCC3_9BACT</name>
<feature type="transmembrane region" description="Helical" evidence="6">
    <location>
        <begin position="237"/>
        <end position="255"/>
    </location>
</feature>
<keyword evidence="2" id="KW-1003">Cell membrane</keyword>
<feature type="transmembrane region" description="Helical" evidence="6">
    <location>
        <begin position="128"/>
        <end position="146"/>
    </location>
</feature>
<dbReference type="KEGG" id="arac:E0W69_020170"/>
<feature type="transmembrane region" description="Helical" evidence="6">
    <location>
        <begin position="158"/>
        <end position="178"/>
    </location>
</feature>
<evidence type="ECO:0000256" key="6">
    <source>
        <dbReference type="SAM" id="Phobius"/>
    </source>
</evidence>
<organism evidence="8 9">
    <name type="scientific">Rhizosphaericola mali</name>
    <dbReference type="NCBI Taxonomy" id="2545455"/>
    <lineage>
        <taxon>Bacteria</taxon>
        <taxon>Pseudomonadati</taxon>
        <taxon>Bacteroidota</taxon>
        <taxon>Chitinophagia</taxon>
        <taxon>Chitinophagales</taxon>
        <taxon>Chitinophagaceae</taxon>
        <taxon>Rhizosphaericola</taxon>
    </lineage>
</organism>
<dbReference type="EMBL" id="CP044016">
    <property type="protein sequence ID" value="QES90863.1"/>
    <property type="molecule type" value="Genomic_DNA"/>
</dbReference>
<feature type="transmembrane region" description="Helical" evidence="6">
    <location>
        <begin position="99"/>
        <end position="116"/>
    </location>
</feature>
<dbReference type="Pfam" id="PF07690">
    <property type="entry name" value="MFS_1"/>
    <property type="match status" value="1"/>
</dbReference>
<evidence type="ECO:0000256" key="1">
    <source>
        <dbReference type="ARBA" id="ARBA00004651"/>
    </source>
</evidence>
<reference evidence="8 9" key="1">
    <citation type="submission" date="2019-09" db="EMBL/GenBank/DDBJ databases">
        <title>Complete genome sequence of Arachidicoccus sp. B3-10 isolated from apple orchard soil.</title>
        <authorList>
            <person name="Kim H.S."/>
            <person name="Han K.-I."/>
            <person name="Suh M.K."/>
            <person name="Lee K.C."/>
            <person name="Eom M.K."/>
            <person name="Kim J.-S."/>
            <person name="Kang S.W."/>
            <person name="Sin Y."/>
            <person name="Lee J.-S."/>
        </authorList>
    </citation>
    <scope>NUCLEOTIDE SEQUENCE [LARGE SCALE GENOMIC DNA]</scope>
    <source>
        <strain evidence="8 9">B3-10</strain>
    </source>
</reference>
<dbReference type="GO" id="GO:0005886">
    <property type="term" value="C:plasma membrane"/>
    <property type="evidence" value="ECO:0007669"/>
    <property type="project" value="UniProtKB-SubCell"/>
</dbReference>
<dbReference type="InterPro" id="IPR036259">
    <property type="entry name" value="MFS_trans_sf"/>
</dbReference>
<evidence type="ECO:0000313" key="9">
    <source>
        <dbReference type="Proteomes" id="UP000292424"/>
    </source>
</evidence>
<keyword evidence="5 6" id="KW-0472">Membrane</keyword>
<dbReference type="GO" id="GO:0022857">
    <property type="term" value="F:transmembrane transporter activity"/>
    <property type="evidence" value="ECO:0007669"/>
    <property type="project" value="InterPro"/>
</dbReference>
<dbReference type="PANTHER" id="PTHR43124">
    <property type="entry name" value="PURINE EFFLUX PUMP PBUE"/>
    <property type="match status" value="1"/>
</dbReference>
<feature type="domain" description="Major facilitator superfamily (MFS) profile" evidence="7">
    <location>
        <begin position="1"/>
        <end position="379"/>
    </location>
</feature>
<feature type="transmembrane region" description="Helical" evidence="6">
    <location>
        <begin position="71"/>
        <end position="93"/>
    </location>
</feature>
<evidence type="ECO:0000256" key="2">
    <source>
        <dbReference type="ARBA" id="ARBA00022475"/>
    </source>
</evidence>
<feature type="transmembrane region" description="Helical" evidence="6">
    <location>
        <begin position="42"/>
        <end position="59"/>
    </location>
</feature>
<feature type="transmembrane region" description="Helical" evidence="6">
    <location>
        <begin position="7"/>
        <end position="30"/>
    </location>
</feature>
<feature type="transmembrane region" description="Helical" evidence="6">
    <location>
        <begin position="328"/>
        <end position="347"/>
    </location>
</feature>
<comment type="subcellular location">
    <subcellularLocation>
        <location evidence="1">Cell membrane</location>
        <topology evidence="1">Multi-pass membrane protein</topology>
    </subcellularLocation>
</comment>
<keyword evidence="4 6" id="KW-1133">Transmembrane helix</keyword>
<protein>
    <submittedName>
        <fullName evidence="8">MFS transporter</fullName>
    </submittedName>
</protein>
<dbReference type="AlphaFoldDB" id="A0A5P2GCC3"/>
<dbReference type="Gene3D" id="1.20.1250.20">
    <property type="entry name" value="MFS general substrate transporter like domains"/>
    <property type="match status" value="1"/>
</dbReference>
<dbReference type="RefSeq" id="WP_131331846.1">
    <property type="nucleotide sequence ID" value="NZ_CP044016.1"/>
</dbReference>
<sequence>MNKTIYALALGVFGVITTEFGVIGILPVLAKNFHVSIDTAGWLLSGFALTVALCGPFVTSMTKNINRKTMLLAVLATFIASNLASALATNFTVLLVSRILPAIFYPAFWAIALTLAMKQVSEKEAPKAISVVMTGLSVATVLGVPITTYFADLFNWRASFYTAGAVNLIAFIILLFLVPSTPVAKQKTSNKNISILKHPLTWVNYLYILLMISGMFATYSYLADYFTQITKMNGKQVSLMLLLFGSAGIIGNWLMGKIISHNVQHGFRYFPIALILVELLAYFFGGYFIPMTIVIIFWGFIHTAGFLVGNTRGVHGVPKEALEFSNSFLPSFFNLGITIGTMVSGYVIKHSNIHQVIWVSISFLFAAFIMSLIKIKKPMPVYSNEAVESEPILFHA</sequence>
<dbReference type="OrthoDB" id="199773at2"/>
<dbReference type="Proteomes" id="UP000292424">
    <property type="component" value="Chromosome"/>
</dbReference>
<dbReference type="SUPFAM" id="SSF103473">
    <property type="entry name" value="MFS general substrate transporter"/>
    <property type="match status" value="1"/>
</dbReference>
<dbReference type="PROSITE" id="PS50850">
    <property type="entry name" value="MFS"/>
    <property type="match status" value="1"/>
</dbReference>
<evidence type="ECO:0000256" key="3">
    <source>
        <dbReference type="ARBA" id="ARBA00022692"/>
    </source>
</evidence>
<feature type="transmembrane region" description="Helical" evidence="6">
    <location>
        <begin position="353"/>
        <end position="373"/>
    </location>
</feature>